<dbReference type="STRING" id="1027249.SAMN05216179_3515"/>
<dbReference type="GO" id="GO:0016301">
    <property type="term" value="F:kinase activity"/>
    <property type="evidence" value="ECO:0007669"/>
    <property type="project" value="UniProtKB-KW"/>
</dbReference>
<dbReference type="InterPro" id="IPR001127">
    <property type="entry name" value="PTS_EIIA_1_perm"/>
</dbReference>
<dbReference type="PANTHER" id="PTHR45008">
    <property type="entry name" value="PTS SYSTEM GLUCOSE-SPECIFIC EIIA COMPONENT"/>
    <property type="match status" value="1"/>
</dbReference>
<dbReference type="AlphaFoldDB" id="A0A1M7QSR0"/>
<keyword evidence="6" id="KW-0418">Kinase</keyword>
<evidence type="ECO:0000256" key="2">
    <source>
        <dbReference type="ARBA" id="ARBA00022448"/>
    </source>
</evidence>
<keyword evidence="5" id="KW-0598">Phosphotransferase system</keyword>
<evidence type="ECO:0000313" key="9">
    <source>
        <dbReference type="Proteomes" id="UP000184184"/>
    </source>
</evidence>
<dbReference type="PROSITE" id="PS00371">
    <property type="entry name" value="PTS_EIIA_TYPE_1_HIS"/>
    <property type="match status" value="1"/>
</dbReference>
<evidence type="ECO:0000256" key="5">
    <source>
        <dbReference type="ARBA" id="ARBA00022683"/>
    </source>
</evidence>
<name>A0A1M7QSR0_9BACI</name>
<evidence type="ECO:0000256" key="4">
    <source>
        <dbReference type="ARBA" id="ARBA00022679"/>
    </source>
</evidence>
<keyword evidence="9" id="KW-1185">Reference proteome</keyword>
<keyword evidence="3" id="KW-0762">Sugar transport</keyword>
<sequence>MFILHVFFNAKCKERKMFMFKKFLKKQNKVELVAPLSGRLILLENVSDPVFSQKMMGEGIAIIPEDGKILAPIGGTIVQIPASKHAIGLQTSEGIEILIHVGLETVALKGQGFQPIVKEGDQVNIGDPLMDVDLDYIKNNADDIVTPMVITNSNNSDKTYDIAEEKACVAGESIVITIT</sequence>
<dbReference type="PROSITE" id="PS51093">
    <property type="entry name" value="PTS_EIIA_TYPE_1"/>
    <property type="match status" value="1"/>
</dbReference>
<organism evidence="8 9">
    <name type="scientific">Gracilibacillus kekensis</name>
    <dbReference type="NCBI Taxonomy" id="1027249"/>
    <lineage>
        <taxon>Bacteria</taxon>
        <taxon>Bacillati</taxon>
        <taxon>Bacillota</taxon>
        <taxon>Bacilli</taxon>
        <taxon>Bacillales</taxon>
        <taxon>Bacillaceae</taxon>
        <taxon>Gracilibacillus</taxon>
    </lineage>
</organism>
<dbReference type="Pfam" id="PF00358">
    <property type="entry name" value="PTS_EIIA_1"/>
    <property type="match status" value="1"/>
</dbReference>
<evidence type="ECO:0000259" key="7">
    <source>
        <dbReference type="PROSITE" id="PS51093"/>
    </source>
</evidence>
<dbReference type="NCBIfam" id="TIGR00830">
    <property type="entry name" value="PTBA"/>
    <property type="match status" value="1"/>
</dbReference>
<keyword evidence="4" id="KW-0808">Transferase</keyword>
<dbReference type="EMBL" id="FRCZ01000009">
    <property type="protein sequence ID" value="SHN34566.1"/>
    <property type="molecule type" value="Genomic_DNA"/>
</dbReference>
<evidence type="ECO:0000313" key="8">
    <source>
        <dbReference type="EMBL" id="SHN34566.1"/>
    </source>
</evidence>
<evidence type="ECO:0000256" key="3">
    <source>
        <dbReference type="ARBA" id="ARBA00022597"/>
    </source>
</evidence>
<keyword evidence="2" id="KW-0813">Transport</keyword>
<feature type="domain" description="PTS EIIA type-1" evidence="7">
    <location>
        <begin position="48"/>
        <end position="152"/>
    </location>
</feature>
<dbReference type="FunFam" id="2.70.70.10:FF:000001">
    <property type="entry name" value="PTS system glucose-specific IIA component"/>
    <property type="match status" value="1"/>
</dbReference>
<protein>
    <submittedName>
        <fullName evidence="8">PTS system IIA component, Glc family</fullName>
    </submittedName>
</protein>
<dbReference type="GO" id="GO:0005737">
    <property type="term" value="C:cytoplasm"/>
    <property type="evidence" value="ECO:0007669"/>
    <property type="project" value="UniProtKB-SubCell"/>
</dbReference>
<proteinExistence type="predicted"/>
<dbReference type="InterPro" id="IPR050890">
    <property type="entry name" value="PTS_EIIA_component"/>
</dbReference>
<evidence type="ECO:0000256" key="6">
    <source>
        <dbReference type="ARBA" id="ARBA00022777"/>
    </source>
</evidence>
<evidence type="ECO:0000256" key="1">
    <source>
        <dbReference type="ARBA" id="ARBA00004496"/>
    </source>
</evidence>
<dbReference type="GO" id="GO:0009401">
    <property type="term" value="P:phosphoenolpyruvate-dependent sugar phosphotransferase system"/>
    <property type="evidence" value="ECO:0007669"/>
    <property type="project" value="UniProtKB-KW"/>
</dbReference>
<dbReference type="Proteomes" id="UP000184184">
    <property type="component" value="Unassembled WGS sequence"/>
</dbReference>
<gene>
    <name evidence="8" type="ORF">SAMN05216179_3515</name>
</gene>
<dbReference type="SUPFAM" id="SSF51261">
    <property type="entry name" value="Duplicated hybrid motif"/>
    <property type="match status" value="1"/>
</dbReference>
<reference evidence="8 9" key="1">
    <citation type="submission" date="2016-11" db="EMBL/GenBank/DDBJ databases">
        <authorList>
            <person name="Jaros S."/>
            <person name="Januszkiewicz K."/>
            <person name="Wedrychowicz H."/>
        </authorList>
    </citation>
    <scope>NUCLEOTIDE SEQUENCE [LARGE SCALE GENOMIC DNA]</scope>
    <source>
        <strain evidence="8 9">CGMCC 1.10681</strain>
    </source>
</reference>
<dbReference type="PANTHER" id="PTHR45008:SF1">
    <property type="entry name" value="PTS SYSTEM GLUCOSE-SPECIFIC EIIA COMPONENT"/>
    <property type="match status" value="1"/>
</dbReference>
<accession>A0A1M7QSR0</accession>
<comment type="subcellular location">
    <subcellularLocation>
        <location evidence="1">Cytoplasm</location>
    </subcellularLocation>
</comment>
<dbReference type="InterPro" id="IPR011055">
    <property type="entry name" value="Dup_hybrid_motif"/>
</dbReference>
<dbReference type="Gene3D" id="2.70.70.10">
    <property type="entry name" value="Glucose Permease (Domain IIA)"/>
    <property type="match status" value="1"/>
</dbReference>